<dbReference type="Pfam" id="PF02654">
    <property type="entry name" value="CobS"/>
    <property type="match status" value="1"/>
</dbReference>
<keyword evidence="10 19" id="KW-0812">Transmembrane</keyword>
<evidence type="ECO:0000256" key="7">
    <source>
        <dbReference type="ARBA" id="ARBA00022475"/>
    </source>
</evidence>
<evidence type="ECO:0000256" key="2">
    <source>
        <dbReference type="ARBA" id="ARBA00004651"/>
    </source>
</evidence>
<comment type="pathway">
    <text evidence="3 19">Cofactor biosynthesis; adenosylcobalamin biosynthesis; adenosylcobalamin from cob(II)yrinate a,c-diamide: step 7/7.</text>
</comment>
<feature type="transmembrane region" description="Helical" evidence="19">
    <location>
        <begin position="211"/>
        <end position="229"/>
    </location>
</feature>
<sequence>MVRRELEYFFGALRFFTRLPVPAWVGHSTEGLNRASRYFSAVGLVVGAVAALVFWLASLGWPTELAVLASMGATLWATGAFHEDGLSDMTDGFGGGWTKEKVLTIMKDSRVGNYGVVVLWCVLTGKFLALLLLAQRAPVAWLVPAVLVAGHSLSRFCSTVLLRLMDYVREDALSKAKPLATRMGNGEMALAALFALLGLAPLLFLLPPAPALRGCLLAALGTFWVARLMRRRLGGYTGDCLGATQQIAELCFYLGMLWTSI</sequence>
<evidence type="ECO:0000256" key="4">
    <source>
        <dbReference type="ARBA" id="ARBA00010561"/>
    </source>
</evidence>
<name>A0A975SL82_9RHOO</name>
<comment type="function">
    <text evidence="14 19">Joins adenosylcobinamide-GDP and alpha-ribazole to generate adenosylcobalamin (Ado-cobalamin). Also synthesizes adenosylcobalamin 5'-phosphate from adenosylcobinamide-GDP and alpha-ribazole 5'-phosphate.</text>
</comment>
<evidence type="ECO:0000256" key="13">
    <source>
        <dbReference type="ARBA" id="ARBA00023136"/>
    </source>
</evidence>
<evidence type="ECO:0000256" key="15">
    <source>
        <dbReference type="ARBA" id="ARBA00032605"/>
    </source>
</evidence>
<comment type="catalytic activity">
    <reaction evidence="17 19">
        <text>alpha-ribazole + adenosylcob(III)inamide-GDP = adenosylcob(III)alamin + GMP + H(+)</text>
        <dbReference type="Rhea" id="RHEA:16049"/>
        <dbReference type="ChEBI" id="CHEBI:10329"/>
        <dbReference type="ChEBI" id="CHEBI:15378"/>
        <dbReference type="ChEBI" id="CHEBI:18408"/>
        <dbReference type="ChEBI" id="CHEBI:58115"/>
        <dbReference type="ChEBI" id="CHEBI:60487"/>
        <dbReference type="EC" id="2.7.8.26"/>
    </reaction>
</comment>
<organism evidence="20 21">
    <name type="scientific">Azospira inquinata</name>
    <dbReference type="NCBI Taxonomy" id="2785627"/>
    <lineage>
        <taxon>Bacteria</taxon>
        <taxon>Pseudomonadati</taxon>
        <taxon>Pseudomonadota</taxon>
        <taxon>Betaproteobacteria</taxon>
        <taxon>Rhodocyclales</taxon>
        <taxon>Rhodocyclaceae</taxon>
        <taxon>Azospira</taxon>
    </lineage>
</organism>
<evidence type="ECO:0000256" key="10">
    <source>
        <dbReference type="ARBA" id="ARBA00022692"/>
    </source>
</evidence>
<dbReference type="NCBIfam" id="NF001277">
    <property type="entry name" value="PRK00235.1-3"/>
    <property type="match status" value="1"/>
</dbReference>
<reference evidence="20" key="1">
    <citation type="submission" date="2020-11" db="EMBL/GenBank/DDBJ databases">
        <title>Azospira inquinata sp. nov.</title>
        <authorList>
            <person name="Moe W.M."/>
            <person name="Mikes M.C."/>
        </authorList>
    </citation>
    <scope>NUCLEOTIDE SEQUENCE</scope>
    <source>
        <strain evidence="20">Azo-3</strain>
    </source>
</reference>
<protein>
    <recommendedName>
        <fullName evidence="6 19">Adenosylcobinamide-GDP ribazoletransferase</fullName>
        <ecNumber evidence="5 19">2.7.8.26</ecNumber>
    </recommendedName>
    <alternativeName>
        <fullName evidence="16 19">Cobalamin synthase</fullName>
    </alternativeName>
    <alternativeName>
        <fullName evidence="15 19">Cobalamin-5'-phosphate synthase</fullName>
    </alternativeName>
</protein>
<evidence type="ECO:0000256" key="19">
    <source>
        <dbReference type="HAMAP-Rule" id="MF_00719"/>
    </source>
</evidence>
<dbReference type="EMBL" id="CP064782">
    <property type="protein sequence ID" value="QWT47909.1"/>
    <property type="molecule type" value="Genomic_DNA"/>
</dbReference>
<evidence type="ECO:0000256" key="3">
    <source>
        <dbReference type="ARBA" id="ARBA00004663"/>
    </source>
</evidence>
<keyword evidence="12 19" id="KW-1133">Transmembrane helix</keyword>
<evidence type="ECO:0000256" key="6">
    <source>
        <dbReference type="ARBA" id="ARBA00015850"/>
    </source>
</evidence>
<keyword evidence="13 19" id="KW-0472">Membrane</keyword>
<keyword evidence="21" id="KW-1185">Reference proteome</keyword>
<proteinExistence type="inferred from homology"/>
<feature type="transmembrane region" description="Helical" evidence="19">
    <location>
        <begin position="111"/>
        <end position="133"/>
    </location>
</feature>
<dbReference type="GO" id="GO:0051073">
    <property type="term" value="F:adenosylcobinamide-GDP ribazoletransferase activity"/>
    <property type="evidence" value="ECO:0007669"/>
    <property type="project" value="UniProtKB-UniRule"/>
</dbReference>
<dbReference type="HAMAP" id="MF_00719">
    <property type="entry name" value="CobS"/>
    <property type="match status" value="1"/>
</dbReference>
<dbReference type="PANTHER" id="PTHR34148:SF1">
    <property type="entry name" value="ADENOSYLCOBINAMIDE-GDP RIBAZOLETRANSFERASE"/>
    <property type="match status" value="1"/>
</dbReference>
<gene>
    <name evidence="19" type="primary">cobS</name>
    <name evidence="20" type="ORF">Azoinq_08465</name>
</gene>
<evidence type="ECO:0000256" key="11">
    <source>
        <dbReference type="ARBA" id="ARBA00022842"/>
    </source>
</evidence>
<feature type="transmembrane region" description="Helical" evidence="19">
    <location>
        <begin position="186"/>
        <end position="205"/>
    </location>
</feature>
<dbReference type="EC" id="2.7.8.26" evidence="5 19"/>
<evidence type="ECO:0000256" key="12">
    <source>
        <dbReference type="ARBA" id="ARBA00022989"/>
    </source>
</evidence>
<keyword evidence="9 19" id="KW-0808">Transferase</keyword>
<comment type="subcellular location">
    <subcellularLocation>
        <location evidence="2 19">Cell membrane</location>
        <topology evidence="2 19">Multi-pass membrane protein</topology>
    </subcellularLocation>
</comment>
<dbReference type="PANTHER" id="PTHR34148">
    <property type="entry name" value="ADENOSYLCOBINAMIDE-GDP RIBAZOLETRANSFERASE"/>
    <property type="match status" value="1"/>
</dbReference>
<evidence type="ECO:0000256" key="5">
    <source>
        <dbReference type="ARBA" id="ARBA00013200"/>
    </source>
</evidence>
<evidence type="ECO:0000313" key="20">
    <source>
        <dbReference type="EMBL" id="QWT47909.1"/>
    </source>
</evidence>
<dbReference type="RefSeq" id="WP_216130044.1">
    <property type="nucleotide sequence ID" value="NZ_CP064782.1"/>
</dbReference>
<comment type="catalytic activity">
    <reaction evidence="18 19">
        <text>alpha-ribazole 5'-phosphate + adenosylcob(III)inamide-GDP = adenosylcob(III)alamin 5'-phosphate + GMP + H(+)</text>
        <dbReference type="Rhea" id="RHEA:23560"/>
        <dbReference type="ChEBI" id="CHEBI:15378"/>
        <dbReference type="ChEBI" id="CHEBI:57918"/>
        <dbReference type="ChEBI" id="CHEBI:58115"/>
        <dbReference type="ChEBI" id="CHEBI:60487"/>
        <dbReference type="ChEBI" id="CHEBI:60493"/>
        <dbReference type="EC" id="2.7.8.26"/>
    </reaction>
</comment>
<dbReference type="NCBIfam" id="TIGR00317">
    <property type="entry name" value="cobS"/>
    <property type="match status" value="1"/>
</dbReference>
<keyword evidence="8 19" id="KW-0169">Cobalamin biosynthesis</keyword>
<evidence type="ECO:0000256" key="14">
    <source>
        <dbReference type="ARBA" id="ARBA00025228"/>
    </source>
</evidence>
<evidence type="ECO:0000256" key="18">
    <source>
        <dbReference type="ARBA" id="ARBA00049504"/>
    </source>
</evidence>
<dbReference type="Proteomes" id="UP000683428">
    <property type="component" value="Chromosome"/>
</dbReference>
<evidence type="ECO:0000256" key="1">
    <source>
        <dbReference type="ARBA" id="ARBA00001946"/>
    </source>
</evidence>
<dbReference type="GO" id="GO:0009236">
    <property type="term" value="P:cobalamin biosynthetic process"/>
    <property type="evidence" value="ECO:0007669"/>
    <property type="project" value="UniProtKB-UniRule"/>
</dbReference>
<keyword evidence="7 19" id="KW-1003">Cell membrane</keyword>
<evidence type="ECO:0000256" key="9">
    <source>
        <dbReference type="ARBA" id="ARBA00022679"/>
    </source>
</evidence>
<dbReference type="InterPro" id="IPR003805">
    <property type="entry name" value="CobS"/>
</dbReference>
<evidence type="ECO:0000256" key="8">
    <source>
        <dbReference type="ARBA" id="ARBA00022573"/>
    </source>
</evidence>
<evidence type="ECO:0000256" key="16">
    <source>
        <dbReference type="ARBA" id="ARBA00032853"/>
    </source>
</evidence>
<feature type="transmembrane region" description="Helical" evidence="19">
    <location>
        <begin position="38"/>
        <end position="61"/>
    </location>
</feature>
<dbReference type="GO" id="GO:0008818">
    <property type="term" value="F:cobalamin 5'-phosphate synthase activity"/>
    <property type="evidence" value="ECO:0007669"/>
    <property type="project" value="UniProtKB-UniRule"/>
</dbReference>
<evidence type="ECO:0000256" key="17">
    <source>
        <dbReference type="ARBA" id="ARBA00048623"/>
    </source>
</evidence>
<dbReference type="AlphaFoldDB" id="A0A975SL82"/>
<evidence type="ECO:0000313" key="21">
    <source>
        <dbReference type="Proteomes" id="UP000683428"/>
    </source>
</evidence>
<dbReference type="KEGG" id="aiq:Azoinq_08465"/>
<comment type="similarity">
    <text evidence="4 19">Belongs to the CobS family.</text>
</comment>
<keyword evidence="11 19" id="KW-0460">Magnesium</keyword>
<comment type="cofactor">
    <cofactor evidence="1 19">
        <name>Mg(2+)</name>
        <dbReference type="ChEBI" id="CHEBI:18420"/>
    </cofactor>
</comment>
<dbReference type="GO" id="GO:0005886">
    <property type="term" value="C:plasma membrane"/>
    <property type="evidence" value="ECO:0007669"/>
    <property type="project" value="UniProtKB-SubCell"/>
</dbReference>
<accession>A0A975SL82</accession>